<dbReference type="PANTHER" id="PTHR30305">
    <property type="entry name" value="PROTEIN YJDM-RELATED"/>
    <property type="match status" value="1"/>
</dbReference>
<keyword evidence="8 14" id="KW-0418">Kinase</keyword>
<feature type="active site" evidence="14">
    <location>
        <position position="183"/>
    </location>
</feature>
<feature type="active site" evidence="14">
    <location>
        <position position="162"/>
    </location>
</feature>
<keyword evidence="11 14" id="KW-0511">Multifunctional enzyme</keyword>
<dbReference type="NCBIfam" id="TIGR00679">
    <property type="entry name" value="hpr-ser"/>
    <property type="match status" value="1"/>
</dbReference>
<evidence type="ECO:0000256" key="6">
    <source>
        <dbReference type="ARBA" id="ARBA00022723"/>
    </source>
</evidence>
<reference evidence="18 19" key="1">
    <citation type="journal article" date="2009" name="Stand. Genomic Sci.">
        <title>Complete genome sequence of Anaerococcus prevotii type strain (PC1).</title>
        <authorList>
            <person name="Labutti K."/>
            <person name="Pukall R."/>
            <person name="Steenblock K."/>
            <person name="Glavina Del Rio T."/>
            <person name="Tice H."/>
            <person name="Copeland A."/>
            <person name="Cheng J.F."/>
            <person name="Lucas S."/>
            <person name="Chen F."/>
            <person name="Nolan M."/>
            <person name="Bruce D."/>
            <person name="Goodwin L."/>
            <person name="Pitluck S."/>
            <person name="Ivanova N."/>
            <person name="Mavromatis K."/>
            <person name="Ovchinnikova G."/>
            <person name="Pati A."/>
            <person name="Chen A."/>
            <person name="Palaniappan K."/>
            <person name="Land M."/>
            <person name="Hauser L."/>
            <person name="Chang Y.J."/>
            <person name="Jeffries C.D."/>
            <person name="Chain P."/>
            <person name="Saunders E."/>
            <person name="Brettin T."/>
            <person name="Detter J.C."/>
            <person name="Han C."/>
            <person name="Goker M."/>
            <person name="Bristow J."/>
            <person name="Eisen J.A."/>
            <person name="Markowitz V."/>
            <person name="Hugenholtz P."/>
            <person name="Kyrpides N.C."/>
            <person name="Klenk H.P."/>
            <person name="Lapidus A."/>
        </authorList>
    </citation>
    <scope>NUCLEOTIDE SEQUENCE [LARGE SCALE GENOMIC DNA]</scope>
    <source>
        <strain evidence="19">ATCC 9321 / DSM 20548 / JCM 6508 / NCTC 11806 / PC1</strain>
    </source>
</reference>
<dbReference type="HOGENOM" id="CLU_052030_0_1_9"/>
<feature type="region of interest" description="Disordered" evidence="15">
    <location>
        <begin position="327"/>
        <end position="346"/>
    </location>
</feature>
<dbReference type="CDD" id="cd01918">
    <property type="entry name" value="HprK_C"/>
    <property type="match status" value="1"/>
</dbReference>
<comment type="cofactor">
    <cofactor evidence="2 14">
        <name>Mg(2+)</name>
        <dbReference type="ChEBI" id="CHEBI:18420"/>
    </cofactor>
</comment>
<dbReference type="InterPro" id="IPR028979">
    <property type="entry name" value="Ser_kin/Pase_Hpr-like_N_sf"/>
</dbReference>
<dbReference type="EC" id="2.7.4.-" evidence="14"/>
<comment type="domain">
    <text evidence="14">The Walker A ATP-binding motif also binds Pi and PPi.</text>
</comment>
<feature type="domain" description="HPr(Ser) kinase/phosphorylase N-terminal" evidence="16">
    <location>
        <begin position="27"/>
        <end position="149"/>
    </location>
</feature>
<keyword evidence="5 14" id="KW-0808">Transferase</keyword>
<evidence type="ECO:0000256" key="3">
    <source>
        <dbReference type="ARBA" id="ARBA00006883"/>
    </source>
</evidence>
<evidence type="ECO:0000256" key="4">
    <source>
        <dbReference type="ARBA" id="ARBA00022527"/>
    </source>
</evidence>
<dbReference type="GO" id="GO:0000155">
    <property type="term" value="F:phosphorelay sensor kinase activity"/>
    <property type="evidence" value="ECO:0007669"/>
    <property type="project" value="InterPro"/>
</dbReference>
<dbReference type="STRING" id="525919.Apre_1043"/>
<gene>
    <name evidence="14" type="primary">hprK</name>
    <name evidence="18" type="ordered locus">Apre_1043</name>
</gene>
<dbReference type="GO" id="GO:0005524">
    <property type="term" value="F:ATP binding"/>
    <property type="evidence" value="ECO:0007669"/>
    <property type="project" value="UniProtKB-UniRule"/>
</dbReference>
<evidence type="ECO:0000256" key="11">
    <source>
        <dbReference type="ARBA" id="ARBA00023268"/>
    </source>
</evidence>
<dbReference type="AlphaFoldDB" id="C7RHW0"/>
<dbReference type="GO" id="GO:0004712">
    <property type="term" value="F:protein serine/threonine/tyrosine kinase activity"/>
    <property type="evidence" value="ECO:0007669"/>
    <property type="project" value="UniProtKB-UniRule"/>
</dbReference>
<evidence type="ECO:0000256" key="14">
    <source>
        <dbReference type="HAMAP-Rule" id="MF_01249"/>
    </source>
</evidence>
<evidence type="ECO:0000313" key="19">
    <source>
        <dbReference type="Proteomes" id="UP000002294"/>
    </source>
</evidence>
<dbReference type="SUPFAM" id="SSF75138">
    <property type="entry name" value="HprK N-terminal domain-like"/>
    <property type="match status" value="1"/>
</dbReference>
<evidence type="ECO:0000256" key="2">
    <source>
        <dbReference type="ARBA" id="ARBA00001946"/>
    </source>
</evidence>
<feature type="region of interest" description="Important for the catalytic mechanism of both phosphorylation and dephosphorylation" evidence="14">
    <location>
        <begin position="224"/>
        <end position="233"/>
    </location>
</feature>
<dbReference type="SUPFAM" id="SSF53795">
    <property type="entry name" value="PEP carboxykinase-like"/>
    <property type="match status" value="1"/>
</dbReference>
<comment type="similarity">
    <text evidence="3 14">Belongs to the HPrK/P family.</text>
</comment>
<evidence type="ECO:0000256" key="8">
    <source>
        <dbReference type="ARBA" id="ARBA00022777"/>
    </source>
</evidence>
<dbReference type="GO" id="GO:0006109">
    <property type="term" value="P:regulation of carbohydrate metabolic process"/>
    <property type="evidence" value="ECO:0007669"/>
    <property type="project" value="UniProtKB-UniRule"/>
</dbReference>
<evidence type="ECO:0000259" key="16">
    <source>
        <dbReference type="Pfam" id="PF02603"/>
    </source>
</evidence>
<dbReference type="PANTHER" id="PTHR30305:SF1">
    <property type="entry name" value="HPR KINASE_PHOSPHORYLASE"/>
    <property type="match status" value="1"/>
</dbReference>
<evidence type="ECO:0000256" key="15">
    <source>
        <dbReference type="SAM" id="MobiDB-lite"/>
    </source>
</evidence>
<keyword evidence="10 14" id="KW-0460">Magnesium</keyword>
<dbReference type="InterPro" id="IPR011126">
    <property type="entry name" value="Hpr_kin/Pase_Hpr_N"/>
</dbReference>
<evidence type="ECO:0000256" key="13">
    <source>
        <dbReference type="ARBA" id="ARBA00047657"/>
    </source>
</evidence>
<dbReference type="GO" id="GO:0004674">
    <property type="term" value="F:protein serine/threonine kinase activity"/>
    <property type="evidence" value="ECO:0007669"/>
    <property type="project" value="UniProtKB-KW"/>
</dbReference>
<proteinExistence type="inferred from homology"/>
<dbReference type="EMBL" id="CP001708">
    <property type="protein sequence ID" value="ACV29071.1"/>
    <property type="molecule type" value="Genomic_DNA"/>
</dbReference>
<organism evidence="18 19">
    <name type="scientific">Anaerococcus prevotii (strain ATCC 9321 / DSM 20548 / JCM 6508 / NCTC 11806 / PC1)</name>
    <name type="common">Peptostreptococcus prevotii</name>
    <name type="synonym">Peptococcus prevotii</name>
    <dbReference type="NCBI Taxonomy" id="525919"/>
    <lineage>
        <taxon>Bacteria</taxon>
        <taxon>Bacillati</taxon>
        <taxon>Bacillota</taxon>
        <taxon>Tissierellia</taxon>
        <taxon>Tissierellales</taxon>
        <taxon>Peptoniphilaceae</taxon>
        <taxon>Anaerococcus</taxon>
    </lineage>
</organism>
<dbReference type="EC" id="2.7.11.-" evidence="14"/>
<feature type="region of interest" description="Important for the catalytic mechanism of dephosphorylation" evidence="14">
    <location>
        <begin position="287"/>
        <end position="292"/>
    </location>
</feature>
<feature type="active site" evidence="14">
    <location>
        <position position="266"/>
    </location>
</feature>
<comment type="subunit">
    <text evidence="14">Homohexamer.</text>
</comment>
<dbReference type="HAMAP" id="MF_01249">
    <property type="entry name" value="HPr_kinase"/>
    <property type="match status" value="1"/>
</dbReference>
<keyword evidence="4 14" id="KW-0723">Serine/threonine-protein kinase</keyword>
<evidence type="ECO:0000259" key="17">
    <source>
        <dbReference type="Pfam" id="PF07475"/>
    </source>
</evidence>
<evidence type="ECO:0000256" key="10">
    <source>
        <dbReference type="ARBA" id="ARBA00022842"/>
    </source>
</evidence>
<dbReference type="GO" id="GO:0000287">
    <property type="term" value="F:magnesium ion binding"/>
    <property type="evidence" value="ECO:0007669"/>
    <property type="project" value="UniProtKB-UniRule"/>
</dbReference>
<accession>C7RHW0</accession>
<keyword evidence="19" id="KW-1185">Reference proteome</keyword>
<protein>
    <recommendedName>
        <fullName evidence="14">HPr kinase/phosphorylase</fullName>
        <shortName evidence="14">HPrK/P</shortName>
        <ecNumber evidence="14">2.7.11.-</ecNumber>
        <ecNumber evidence="14">2.7.4.-</ecNumber>
    </recommendedName>
    <alternativeName>
        <fullName evidence="14">HPr(Ser) kinase/phosphorylase</fullName>
    </alternativeName>
</protein>
<comment type="miscellaneous">
    <text evidence="14">Both phosphorylation and phosphorolysis are carried out by the same active site and suggest a common mechanism for both reactions.</text>
</comment>
<sequence>MANSTSISDFSEHIDKEITSGIDDKTVKLSKIVEILNLEIVHKSSDFEEIELESAEVNRPGLQLTGYLEKFPHKRLQLIGSVEYTYLTSLDSRMQYERFRGILSYKIPAVIFTYDKEINQDIEDLCDYYDVTLLRSPLKSTRLISKLSDELEYQLAKTSNVHGELLEVFGVGVLIMGKSSVGKSETALDLVNRGHRLIADDMVDIISVNNRLSGTSPENIRHYMEIRGLGIINVRRLYGSGSVKTTTGIDLVIELEQWKEDYEYDRLGLDDHFIEILGVKVPHLVVPVRAGRNLALIVEVAAMNQREKNLGYNAAKVMTDNIFRQAAGREPDDLSNPSQVDEDEQL</sequence>
<dbReference type="Pfam" id="PF07475">
    <property type="entry name" value="Hpr_kinase_C"/>
    <property type="match status" value="1"/>
</dbReference>
<feature type="binding site" evidence="14">
    <location>
        <position position="225"/>
    </location>
    <ligand>
        <name>Mg(2+)</name>
        <dbReference type="ChEBI" id="CHEBI:18420"/>
    </ligand>
</feature>
<evidence type="ECO:0000256" key="1">
    <source>
        <dbReference type="ARBA" id="ARBA00001120"/>
    </source>
</evidence>
<comment type="catalytic activity">
    <reaction evidence="1 14">
        <text>[HPr protein]-L-serine + ATP = [HPr protein]-O-phospho-L-serine + ADP + H(+)</text>
        <dbReference type="Rhea" id="RHEA:46600"/>
        <dbReference type="Rhea" id="RHEA-COMP:11602"/>
        <dbReference type="Rhea" id="RHEA-COMP:11603"/>
        <dbReference type="ChEBI" id="CHEBI:15378"/>
        <dbReference type="ChEBI" id="CHEBI:29999"/>
        <dbReference type="ChEBI" id="CHEBI:30616"/>
        <dbReference type="ChEBI" id="CHEBI:83421"/>
        <dbReference type="ChEBI" id="CHEBI:456216"/>
    </reaction>
</comment>
<feature type="binding site" evidence="14">
    <location>
        <position position="184"/>
    </location>
    <ligand>
        <name>Mg(2+)</name>
        <dbReference type="ChEBI" id="CHEBI:18420"/>
    </ligand>
</feature>
<comment type="caution">
    <text evidence="14">Lacks conserved residue(s) required for the propagation of feature annotation.</text>
</comment>
<dbReference type="Gene3D" id="3.40.50.300">
    <property type="entry name" value="P-loop containing nucleotide triphosphate hydrolases"/>
    <property type="match status" value="1"/>
</dbReference>
<keyword evidence="9 14" id="KW-0067">ATP-binding</keyword>
<comment type="catalytic activity">
    <reaction evidence="13 14">
        <text>[HPr protein]-O-phospho-L-serine + phosphate + H(+) = [HPr protein]-L-serine + diphosphate</text>
        <dbReference type="Rhea" id="RHEA:46604"/>
        <dbReference type="Rhea" id="RHEA-COMP:11602"/>
        <dbReference type="Rhea" id="RHEA-COMP:11603"/>
        <dbReference type="ChEBI" id="CHEBI:15378"/>
        <dbReference type="ChEBI" id="CHEBI:29999"/>
        <dbReference type="ChEBI" id="CHEBI:33019"/>
        <dbReference type="ChEBI" id="CHEBI:43474"/>
        <dbReference type="ChEBI" id="CHEBI:83421"/>
    </reaction>
</comment>
<dbReference type="InterPro" id="IPR011104">
    <property type="entry name" value="Hpr_kin/Pase_C"/>
</dbReference>
<dbReference type="Pfam" id="PF02603">
    <property type="entry name" value="Hpr_kinase_N"/>
    <property type="match status" value="1"/>
</dbReference>
<dbReference type="Gene3D" id="3.40.1390.20">
    <property type="entry name" value="HprK N-terminal domain-like"/>
    <property type="match status" value="1"/>
</dbReference>
<evidence type="ECO:0000256" key="5">
    <source>
        <dbReference type="ARBA" id="ARBA00022679"/>
    </source>
</evidence>
<dbReference type="RefSeq" id="WP_015777974.1">
    <property type="nucleotide sequence ID" value="NC_013171.1"/>
</dbReference>
<dbReference type="InterPro" id="IPR003755">
    <property type="entry name" value="HPr(Ser)_kin/Pase"/>
</dbReference>
<dbReference type="Proteomes" id="UP000002294">
    <property type="component" value="Chromosome"/>
</dbReference>
<feature type="domain" description="HPr kinase/phosphorylase C-terminal" evidence="17">
    <location>
        <begin position="154"/>
        <end position="321"/>
    </location>
</feature>
<dbReference type="eggNOG" id="COG1493">
    <property type="taxonomic scope" value="Bacteria"/>
</dbReference>
<evidence type="ECO:0000313" key="18">
    <source>
        <dbReference type="EMBL" id="ACV29071.1"/>
    </source>
</evidence>
<name>C7RHW0_ANAPD</name>
<evidence type="ECO:0000256" key="7">
    <source>
        <dbReference type="ARBA" id="ARBA00022741"/>
    </source>
</evidence>
<dbReference type="FunFam" id="3.40.50.300:FF:000174">
    <property type="entry name" value="HPr kinase/phosphorylase"/>
    <property type="match status" value="1"/>
</dbReference>
<keyword evidence="12 14" id="KW-0119">Carbohydrate metabolism</keyword>
<dbReference type="KEGG" id="apr:Apre_1043"/>
<evidence type="ECO:0000256" key="12">
    <source>
        <dbReference type="ARBA" id="ARBA00023277"/>
    </source>
</evidence>
<feature type="active site" description="Proton acceptor; for phosphorylation activity. Proton donor; for dephosphorylation activity" evidence="14">
    <location>
        <position position="201"/>
    </location>
</feature>
<keyword evidence="6 14" id="KW-0479">Metal-binding</keyword>
<dbReference type="InterPro" id="IPR027417">
    <property type="entry name" value="P-loop_NTPase"/>
</dbReference>
<keyword evidence="7 14" id="KW-0547">Nucleotide-binding</keyword>
<comment type="function">
    <text evidence="14">Catalyzes the ATP- as well as the pyrophosphate-dependent phosphorylation of a specific serine residue in HPr, a phosphocarrier protein of the phosphoenolpyruvate-dependent sugar phosphotransferase system (PTS). HprK/P also catalyzes the pyrophosphate-producing, inorganic phosphate-dependent dephosphorylation (phosphorolysis) of seryl-phosphorylated HPr (P-Ser-HPr). The two antagonistic activities of HprK/P are regulated by several intracellular metabolites, which change their concentration in response to the absence or presence of rapidly metabolisable carbon sources (glucose, fructose, etc.) in the growth medium. Therefore, by controlling the phosphorylation state of HPr, HPrK/P is a sensor enzyme that plays a major role in the regulation of carbon metabolism and sugar transport: it mediates carbon catabolite repression (CCR), and regulates PTS-catalyzed carbohydrate uptake and inducer exclusion.</text>
</comment>
<evidence type="ECO:0000256" key="9">
    <source>
        <dbReference type="ARBA" id="ARBA00022840"/>
    </source>
</evidence>